<keyword evidence="6 10" id="KW-0812">Transmembrane</keyword>
<dbReference type="SUPFAM" id="SSF55874">
    <property type="entry name" value="ATPase domain of HSP90 chaperone/DNA topoisomerase II/histidine kinase"/>
    <property type="match status" value="1"/>
</dbReference>
<dbReference type="PANTHER" id="PTHR45436">
    <property type="entry name" value="SENSOR HISTIDINE KINASE YKOH"/>
    <property type="match status" value="1"/>
</dbReference>
<dbReference type="InterPro" id="IPR003594">
    <property type="entry name" value="HATPase_dom"/>
</dbReference>
<dbReference type="Pfam" id="PF02518">
    <property type="entry name" value="HATPase_c"/>
    <property type="match status" value="1"/>
</dbReference>
<dbReference type="Gene3D" id="3.30.565.10">
    <property type="entry name" value="Histidine kinase-like ATPase, C-terminal domain"/>
    <property type="match status" value="1"/>
</dbReference>
<comment type="subcellular location">
    <subcellularLocation>
        <location evidence="2">Membrane</location>
    </subcellularLocation>
</comment>
<keyword evidence="13" id="KW-1185">Reference proteome</keyword>
<evidence type="ECO:0000256" key="6">
    <source>
        <dbReference type="ARBA" id="ARBA00022692"/>
    </source>
</evidence>
<proteinExistence type="predicted"/>
<dbReference type="GO" id="GO:0000160">
    <property type="term" value="P:phosphorelay signal transduction system"/>
    <property type="evidence" value="ECO:0007669"/>
    <property type="project" value="TreeGrafter"/>
</dbReference>
<evidence type="ECO:0000313" key="12">
    <source>
        <dbReference type="EMBL" id="SFN57565.1"/>
    </source>
</evidence>
<dbReference type="PANTHER" id="PTHR45436:SF5">
    <property type="entry name" value="SENSOR HISTIDINE KINASE TRCS"/>
    <property type="match status" value="1"/>
</dbReference>
<dbReference type="PRINTS" id="PR00344">
    <property type="entry name" value="BCTRLSENSOR"/>
</dbReference>
<protein>
    <recommendedName>
        <fullName evidence="3">histidine kinase</fullName>
        <ecNumber evidence="3">2.7.13.3</ecNumber>
    </recommendedName>
</protein>
<dbReference type="InterPro" id="IPR036890">
    <property type="entry name" value="HATPase_C_sf"/>
</dbReference>
<evidence type="ECO:0000256" key="5">
    <source>
        <dbReference type="ARBA" id="ARBA00022679"/>
    </source>
</evidence>
<dbReference type="STRING" id="655353.SAMN04488056_101351"/>
<feature type="transmembrane region" description="Helical" evidence="10">
    <location>
        <begin position="7"/>
        <end position="31"/>
    </location>
</feature>
<dbReference type="InterPro" id="IPR004358">
    <property type="entry name" value="Sig_transdc_His_kin-like_C"/>
</dbReference>
<dbReference type="PROSITE" id="PS50109">
    <property type="entry name" value="HIS_KIN"/>
    <property type="match status" value="1"/>
</dbReference>
<dbReference type="Gene3D" id="1.10.287.130">
    <property type="match status" value="1"/>
</dbReference>
<dbReference type="AlphaFoldDB" id="A0A1I5A509"/>
<evidence type="ECO:0000313" key="13">
    <source>
        <dbReference type="Proteomes" id="UP000199236"/>
    </source>
</evidence>
<evidence type="ECO:0000256" key="1">
    <source>
        <dbReference type="ARBA" id="ARBA00000085"/>
    </source>
</evidence>
<evidence type="ECO:0000256" key="7">
    <source>
        <dbReference type="ARBA" id="ARBA00022777"/>
    </source>
</evidence>
<dbReference type="Proteomes" id="UP000199236">
    <property type="component" value="Unassembled WGS sequence"/>
</dbReference>
<dbReference type="SMART" id="SM00387">
    <property type="entry name" value="HATPase_c"/>
    <property type="match status" value="1"/>
</dbReference>
<comment type="catalytic activity">
    <reaction evidence="1">
        <text>ATP + protein L-histidine = ADP + protein N-phospho-L-histidine.</text>
        <dbReference type="EC" id="2.7.13.3"/>
    </reaction>
</comment>
<dbReference type="EC" id="2.7.13.3" evidence="3"/>
<evidence type="ECO:0000256" key="8">
    <source>
        <dbReference type="ARBA" id="ARBA00022989"/>
    </source>
</evidence>
<evidence type="ECO:0000256" key="2">
    <source>
        <dbReference type="ARBA" id="ARBA00004370"/>
    </source>
</evidence>
<keyword evidence="9 10" id="KW-0472">Membrane</keyword>
<dbReference type="OrthoDB" id="9809567at2"/>
<evidence type="ECO:0000259" key="11">
    <source>
        <dbReference type="PROSITE" id="PS50109"/>
    </source>
</evidence>
<reference evidence="12 13" key="1">
    <citation type="submission" date="2016-10" db="EMBL/GenBank/DDBJ databases">
        <authorList>
            <person name="de Groot N.N."/>
        </authorList>
    </citation>
    <scope>NUCLEOTIDE SEQUENCE [LARGE SCALE GENOMIC DNA]</scope>
    <source>
        <strain evidence="12 13">CGMCC 1.9157</strain>
    </source>
</reference>
<name>A0A1I5A509_9HYPH</name>
<feature type="transmembrane region" description="Helical" evidence="10">
    <location>
        <begin position="171"/>
        <end position="194"/>
    </location>
</feature>
<keyword evidence="4" id="KW-0597">Phosphoprotein</keyword>
<keyword evidence="7 12" id="KW-0418">Kinase</keyword>
<evidence type="ECO:0000256" key="4">
    <source>
        <dbReference type="ARBA" id="ARBA00022553"/>
    </source>
</evidence>
<dbReference type="InterPro" id="IPR005467">
    <property type="entry name" value="His_kinase_dom"/>
</dbReference>
<dbReference type="GO" id="GO:0004673">
    <property type="term" value="F:protein histidine kinase activity"/>
    <property type="evidence" value="ECO:0007669"/>
    <property type="project" value="UniProtKB-EC"/>
</dbReference>
<dbReference type="EMBL" id="FOVR01000001">
    <property type="protein sequence ID" value="SFN57565.1"/>
    <property type="molecule type" value="Genomic_DNA"/>
</dbReference>
<evidence type="ECO:0000256" key="3">
    <source>
        <dbReference type="ARBA" id="ARBA00012438"/>
    </source>
</evidence>
<sequence length="468" mass="51705">MKSITRYLVINISIWALLAALSAGVILTSLFRTSAEDAFDGQLDMVLKMLVGELATQLFSSEELSRPGSLGQPRFELPLSGWYWTVSRSNKDELVFASLSLGGENLTVESQSEKQYTGGIGRYLMGKGPDGKRIRILEREISFGPDQSYYFRVTGNAAELDEQIRSFENRAWLLMVLFGVVLLTASLLLVRTALRPLTKLQRRVRDVAIGKSEAIVGSYPVEVDGLVEEANILISSNKETLERARTQLGNLAHALKTPLSVITNEVRSSDLQNADMLVQQVDVMRDQIQLYLDRARFAARHNTIGTVTKADPVLKKLTGVMSKIHPEKMVDYECSADSDICFRGEEQDLEEMIGNLVDNACKWASSRVVVSLTEGLEEAAVKRPQKKNANVRKWLSIIVEDDGPGISEGKIDEALKRGKRLDESKPGSGLGLSIVTEIANLYQGTFSLERASLGGLRAELVLPAIKEE</sequence>
<organism evidence="12 13">
    <name type="scientific">Cohaesibacter marisflavi</name>
    <dbReference type="NCBI Taxonomy" id="655353"/>
    <lineage>
        <taxon>Bacteria</taxon>
        <taxon>Pseudomonadati</taxon>
        <taxon>Pseudomonadota</taxon>
        <taxon>Alphaproteobacteria</taxon>
        <taxon>Hyphomicrobiales</taxon>
        <taxon>Cohaesibacteraceae</taxon>
    </lineage>
</organism>
<evidence type="ECO:0000256" key="9">
    <source>
        <dbReference type="ARBA" id="ARBA00023136"/>
    </source>
</evidence>
<keyword evidence="8 10" id="KW-1133">Transmembrane helix</keyword>
<keyword evidence="5" id="KW-0808">Transferase</keyword>
<evidence type="ECO:0000256" key="10">
    <source>
        <dbReference type="SAM" id="Phobius"/>
    </source>
</evidence>
<accession>A0A1I5A509</accession>
<feature type="domain" description="Histidine kinase" evidence="11">
    <location>
        <begin position="250"/>
        <end position="466"/>
    </location>
</feature>
<dbReference type="GO" id="GO:0005886">
    <property type="term" value="C:plasma membrane"/>
    <property type="evidence" value="ECO:0007669"/>
    <property type="project" value="TreeGrafter"/>
</dbReference>
<gene>
    <name evidence="12" type="ORF">SAMN04488056_101351</name>
</gene>
<dbReference type="InterPro" id="IPR050428">
    <property type="entry name" value="TCS_sensor_his_kinase"/>
</dbReference>